<evidence type="ECO:0000313" key="7">
    <source>
        <dbReference type="Proteomes" id="UP000218598"/>
    </source>
</evidence>
<dbReference type="Gene3D" id="3.40.190.10">
    <property type="entry name" value="Periplasmic binding protein-like II"/>
    <property type="match status" value="2"/>
</dbReference>
<feature type="binding site" evidence="4">
    <location>
        <position position="202"/>
    </location>
    <ligand>
        <name>molybdate</name>
        <dbReference type="ChEBI" id="CHEBI:36264"/>
    </ligand>
</feature>
<dbReference type="PANTHER" id="PTHR30632">
    <property type="entry name" value="MOLYBDATE-BINDING PERIPLASMIC PROTEIN"/>
    <property type="match status" value="1"/>
</dbReference>
<keyword evidence="7" id="KW-1185">Reference proteome</keyword>
<feature type="binding site" evidence="4">
    <location>
        <position position="53"/>
    </location>
    <ligand>
        <name>molybdate</name>
        <dbReference type="ChEBI" id="CHEBI:36264"/>
    </ligand>
</feature>
<evidence type="ECO:0000256" key="5">
    <source>
        <dbReference type="SAM" id="SignalP"/>
    </source>
</evidence>
<evidence type="ECO:0000256" key="4">
    <source>
        <dbReference type="PIRSR" id="PIRSR004846-1"/>
    </source>
</evidence>
<keyword evidence="4" id="KW-0500">Molybdenum</keyword>
<dbReference type="PIRSF" id="PIRSF004846">
    <property type="entry name" value="ModA"/>
    <property type="match status" value="1"/>
</dbReference>
<sequence>MRAPRHRARPGHLVRPAAAALLGLLVTVGASGCGTGDVDSAESSTLVVYAAASLQEPFEELGEQFEAAHEDVEVEFDFAGSSTLVEQIQQGAPADVFASADEPNMDTLVDADLQAADPVPFATNTLMIAVPTGNPVGVTDLASLTHDGVHLVVCARAVPCGAATGRVEESAGVEFAPVSEEQSVTDVLNKVTTGEADAGLVYVTDVKKAGDEVEGIDFPESDSAVNTYPITAISDSAQQELGQEFVDLVTSESGQRVLDGYGFGRP</sequence>
<proteinExistence type="inferred from homology"/>
<dbReference type="GO" id="GO:0030973">
    <property type="term" value="F:molybdate ion binding"/>
    <property type="evidence" value="ECO:0007669"/>
    <property type="project" value="TreeGrafter"/>
</dbReference>
<feature type="binding site" evidence="4">
    <location>
        <position position="184"/>
    </location>
    <ligand>
        <name>molybdate</name>
        <dbReference type="ChEBI" id="CHEBI:36264"/>
    </ligand>
</feature>
<feature type="signal peptide" evidence="5">
    <location>
        <begin position="1"/>
        <end position="32"/>
    </location>
</feature>
<dbReference type="NCBIfam" id="TIGR01256">
    <property type="entry name" value="modA"/>
    <property type="match status" value="1"/>
</dbReference>
<name>A0A2A3YFW1_9MICO</name>
<comment type="similarity">
    <text evidence="1">Belongs to the bacterial solute-binding protein ModA family.</text>
</comment>
<dbReference type="InterPro" id="IPR050682">
    <property type="entry name" value="ModA/WtpA"/>
</dbReference>
<dbReference type="PANTHER" id="PTHR30632:SF0">
    <property type="entry name" value="SULFATE-BINDING PROTEIN"/>
    <property type="match status" value="1"/>
</dbReference>
<accession>A0A2A3YFW1</accession>
<dbReference type="EMBL" id="NRGR01000024">
    <property type="protein sequence ID" value="PCC38223.1"/>
    <property type="molecule type" value="Genomic_DNA"/>
</dbReference>
<dbReference type="GO" id="GO:0015689">
    <property type="term" value="P:molybdate ion transport"/>
    <property type="evidence" value="ECO:0007669"/>
    <property type="project" value="InterPro"/>
</dbReference>
<comment type="caution">
    <text evidence="6">The sequence shown here is derived from an EMBL/GenBank/DDBJ whole genome shotgun (WGS) entry which is preliminary data.</text>
</comment>
<dbReference type="SUPFAM" id="SSF53850">
    <property type="entry name" value="Periplasmic binding protein-like II"/>
    <property type="match status" value="1"/>
</dbReference>
<protein>
    <submittedName>
        <fullName evidence="6">Molybdate ABC transporter substrate-binding protein</fullName>
    </submittedName>
</protein>
<feature type="binding site" evidence="4">
    <location>
        <position position="81"/>
    </location>
    <ligand>
        <name>molybdate</name>
        <dbReference type="ChEBI" id="CHEBI:36264"/>
    </ligand>
</feature>
<dbReference type="Proteomes" id="UP000218598">
    <property type="component" value="Unassembled WGS sequence"/>
</dbReference>
<evidence type="ECO:0000256" key="3">
    <source>
        <dbReference type="ARBA" id="ARBA00022729"/>
    </source>
</evidence>
<dbReference type="GO" id="GO:0046872">
    <property type="term" value="F:metal ion binding"/>
    <property type="evidence" value="ECO:0007669"/>
    <property type="project" value="UniProtKB-KW"/>
</dbReference>
<dbReference type="Pfam" id="PF13531">
    <property type="entry name" value="SBP_bac_11"/>
    <property type="match status" value="1"/>
</dbReference>
<gene>
    <name evidence="6" type="primary">modA</name>
    <name evidence="6" type="ORF">CIK66_14380</name>
</gene>
<evidence type="ECO:0000256" key="1">
    <source>
        <dbReference type="ARBA" id="ARBA00009175"/>
    </source>
</evidence>
<feature type="chain" id="PRO_5012178324" evidence="5">
    <location>
        <begin position="33"/>
        <end position="266"/>
    </location>
</feature>
<dbReference type="AlphaFoldDB" id="A0A2A3YFW1"/>
<evidence type="ECO:0000256" key="2">
    <source>
        <dbReference type="ARBA" id="ARBA00022723"/>
    </source>
</evidence>
<keyword evidence="3 5" id="KW-0732">Signal</keyword>
<dbReference type="CDD" id="cd13538">
    <property type="entry name" value="PBP2_ModA_like_1"/>
    <property type="match status" value="1"/>
</dbReference>
<organism evidence="6 7">
    <name type="scientific">Brachybacterium alimentarium</name>
    <dbReference type="NCBI Taxonomy" id="47845"/>
    <lineage>
        <taxon>Bacteria</taxon>
        <taxon>Bacillati</taxon>
        <taxon>Actinomycetota</taxon>
        <taxon>Actinomycetes</taxon>
        <taxon>Micrococcales</taxon>
        <taxon>Dermabacteraceae</taxon>
        <taxon>Brachybacterium</taxon>
    </lineage>
</organism>
<dbReference type="InterPro" id="IPR005950">
    <property type="entry name" value="ModA"/>
</dbReference>
<reference evidence="6 7" key="1">
    <citation type="journal article" date="2017" name="Elife">
        <title>Extensive horizontal gene transfer in cheese-associated bacteria.</title>
        <authorList>
            <person name="Bonham K.S."/>
            <person name="Wolfe B.E."/>
            <person name="Dutton R.J."/>
        </authorList>
    </citation>
    <scope>NUCLEOTIDE SEQUENCE [LARGE SCALE GENOMIC DNA]</scope>
    <source>
        <strain evidence="6 7">341_9</strain>
    </source>
</reference>
<dbReference type="PROSITE" id="PS51257">
    <property type="entry name" value="PROKAR_LIPOPROTEIN"/>
    <property type="match status" value="1"/>
</dbReference>
<dbReference type="RefSeq" id="WP_096197590.1">
    <property type="nucleotide sequence ID" value="NZ_BAAAIQ010000004.1"/>
</dbReference>
<keyword evidence="2 4" id="KW-0479">Metal-binding</keyword>
<evidence type="ECO:0000313" key="6">
    <source>
        <dbReference type="EMBL" id="PCC38223.1"/>
    </source>
</evidence>
<dbReference type="OrthoDB" id="9785015at2"/>